<dbReference type="Gene3D" id="3.40.50.2000">
    <property type="entry name" value="Glycogen Phosphorylase B"/>
    <property type="match status" value="2"/>
</dbReference>
<protein>
    <submittedName>
        <fullName evidence="4">Glycosyltransferase family 4 protein</fullName>
    </submittedName>
</protein>
<feature type="domain" description="Glycosyl transferase family 1" evidence="3">
    <location>
        <begin position="160"/>
        <end position="315"/>
    </location>
</feature>
<keyword evidence="1" id="KW-0328">Glycosyltransferase</keyword>
<keyword evidence="2" id="KW-0808">Transferase</keyword>
<dbReference type="SUPFAM" id="SSF53756">
    <property type="entry name" value="UDP-Glycosyltransferase/glycogen phosphorylase"/>
    <property type="match status" value="1"/>
</dbReference>
<reference evidence="4" key="1">
    <citation type="submission" date="2021-08" db="EMBL/GenBank/DDBJ databases">
        <title>Flavobacterium sp. strain CC-SYL302.</title>
        <authorList>
            <person name="Lin S.-Y."/>
            <person name="Lee T.-H."/>
            <person name="Young C.-C."/>
        </authorList>
    </citation>
    <scope>NUCLEOTIDE SEQUENCE</scope>
    <source>
        <strain evidence="4">CC-SYL302</strain>
    </source>
</reference>
<evidence type="ECO:0000313" key="4">
    <source>
        <dbReference type="EMBL" id="UYW00497.1"/>
    </source>
</evidence>
<accession>A0ABY6LX02</accession>
<dbReference type="CDD" id="cd03801">
    <property type="entry name" value="GT4_PimA-like"/>
    <property type="match status" value="1"/>
</dbReference>
<evidence type="ECO:0000259" key="3">
    <source>
        <dbReference type="Pfam" id="PF00534"/>
    </source>
</evidence>
<keyword evidence="5" id="KW-1185">Reference proteome</keyword>
<evidence type="ECO:0000256" key="1">
    <source>
        <dbReference type="ARBA" id="ARBA00022676"/>
    </source>
</evidence>
<dbReference type="Proteomes" id="UP001163328">
    <property type="component" value="Chromosome"/>
</dbReference>
<dbReference type="Pfam" id="PF00534">
    <property type="entry name" value="Glycos_transf_1"/>
    <property type="match status" value="1"/>
</dbReference>
<sequence length="337" mass="38722">MKIVYIGNKLQAKGFTPTSVETLGNFLISEGYNVKRYSDIRNPFFRFLNMQFGIFFNNHVNCVIIDTYSSKAFWFAFFSSLSSIITNKKYILCLRGGNLPMRLNKNPKLCNWMFSNSFRNISPSGYLLQEFEKKGYKNLTLIPNTIEIENYSFLPRTLSSPKVLWVRSFAEIYNPLLAVDVLIELKKIYPEAELCMVGPEKDGSLIKVKQYAADNNVEVSFPGKLSKKEWFKLSENYNIFLNTTNFDNTPVSVMEAMALGLPVVSTNVSGLPFLIQTDKDGILVEPNNSSLMVQAIDKLVKDKSLYKKIQLNARKKAETWDWQVIKNDWNKLLEQLK</sequence>
<dbReference type="PANTHER" id="PTHR12526">
    <property type="entry name" value="GLYCOSYLTRANSFERASE"/>
    <property type="match status" value="1"/>
</dbReference>
<gene>
    <name evidence="4" type="ORF">K5I29_08030</name>
</gene>
<dbReference type="PANTHER" id="PTHR12526:SF629">
    <property type="entry name" value="TEICHURONIC ACID BIOSYNTHESIS GLYCOSYLTRANSFERASE TUAH-RELATED"/>
    <property type="match status" value="1"/>
</dbReference>
<organism evidence="4 5">
    <name type="scientific">Flavobacterium agricola</name>
    <dbReference type="NCBI Taxonomy" id="2870839"/>
    <lineage>
        <taxon>Bacteria</taxon>
        <taxon>Pseudomonadati</taxon>
        <taxon>Bacteroidota</taxon>
        <taxon>Flavobacteriia</taxon>
        <taxon>Flavobacteriales</taxon>
        <taxon>Flavobacteriaceae</taxon>
        <taxon>Flavobacterium</taxon>
    </lineage>
</organism>
<name>A0ABY6LX02_9FLAO</name>
<proteinExistence type="predicted"/>
<evidence type="ECO:0000313" key="5">
    <source>
        <dbReference type="Proteomes" id="UP001163328"/>
    </source>
</evidence>
<dbReference type="RefSeq" id="WP_264432282.1">
    <property type="nucleotide sequence ID" value="NZ_CP081495.1"/>
</dbReference>
<dbReference type="InterPro" id="IPR001296">
    <property type="entry name" value="Glyco_trans_1"/>
</dbReference>
<evidence type="ECO:0000256" key="2">
    <source>
        <dbReference type="ARBA" id="ARBA00022679"/>
    </source>
</evidence>
<dbReference type="EMBL" id="CP081495">
    <property type="protein sequence ID" value="UYW00497.1"/>
    <property type="molecule type" value="Genomic_DNA"/>
</dbReference>